<evidence type="ECO:0000256" key="1">
    <source>
        <dbReference type="SAM" id="MobiDB-lite"/>
    </source>
</evidence>
<dbReference type="Proteomes" id="UP000784294">
    <property type="component" value="Unassembled WGS sequence"/>
</dbReference>
<accession>A0A448X770</accession>
<evidence type="ECO:0000313" key="2">
    <source>
        <dbReference type="EMBL" id="VEL29763.1"/>
    </source>
</evidence>
<feature type="region of interest" description="Disordered" evidence="1">
    <location>
        <begin position="1"/>
        <end position="21"/>
    </location>
</feature>
<protein>
    <submittedName>
        <fullName evidence="2">Uncharacterized protein</fullName>
    </submittedName>
</protein>
<dbReference type="EMBL" id="CAAALY010106010">
    <property type="protein sequence ID" value="VEL29763.1"/>
    <property type="molecule type" value="Genomic_DNA"/>
</dbReference>
<feature type="compositionally biased region" description="Basic and acidic residues" evidence="1">
    <location>
        <begin position="1"/>
        <end position="17"/>
    </location>
</feature>
<proteinExistence type="predicted"/>
<gene>
    <name evidence="2" type="ORF">PXEA_LOCUS23203</name>
</gene>
<comment type="caution">
    <text evidence="2">The sequence shown here is derived from an EMBL/GenBank/DDBJ whole genome shotgun (WGS) entry which is preliminary data.</text>
</comment>
<reference evidence="2" key="1">
    <citation type="submission" date="2018-11" db="EMBL/GenBank/DDBJ databases">
        <authorList>
            <consortium name="Pathogen Informatics"/>
        </authorList>
    </citation>
    <scope>NUCLEOTIDE SEQUENCE</scope>
</reference>
<evidence type="ECO:0000313" key="3">
    <source>
        <dbReference type="Proteomes" id="UP000784294"/>
    </source>
</evidence>
<organism evidence="2 3">
    <name type="scientific">Protopolystoma xenopodis</name>
    <dbReference type="NCBI Taxonomy" id="117903"/>
    <lineage>
        <taxon>Eukaryota</taxon>
        <taxon>Metazoa</taxon>
        <taxon>Spiralia</taxon>
        <taxon>Lophotrochozoa</taxon>
        <taxon>Platyhelminthes</taxon>
        <taxon>Monogenea</taxon>
        <taxon>Polyopisthocotylea</taxon>
        <taxon>Polystomatidea</taxon>
        <taxon>Polystomatidae</taxon>
        <taxon>Protopolystoma</taxon>
    </lineage>
</organism>
<feature type="non-terminal residue" evidence="2">
    <location>
        <position position="1"/>
    </location>
</feature>
<sequence>MVSCSDDARNMTEESSARVHRGRRAVIRGLVRTNLQSQLQGNPPTSSGETNLKISSTRLFNEIKERLSSM</sequence>
<dbReference type="AlphaFoldDB" id="A0A448X770"/>
<name>A0A448X770_9PLAT</name>
<keyword evidence="3" id="KW-1185">Reference proteome</keyword>